<accession>A0ABR9G6A3</accession>
<dbReference type="Proteomes" id="UP000651010">
    <property type="component" value="Unassembled WGS sequence"/>
</dbReference>
<proteinExistence type="predicted"/>
<sequence length="113" mass="12308">MATADHTSPACPSDRNDPLSQSPPPLDGMLPTRSLDQDQRTFAMEQGDPYMIAVLAIERVLRAHYDFVPPSLPPGVRMCGQLLPLDAAQLYGLNTALHVLRQYVVSIPPTRGG</sequence>
<dbReference type="EMBL" id="JACZZA010000001">
    <property type="protein sequence ID" value="MBE1159561.1"/>
    <property type="molecule type" value="Genomic_DNA"/>
</dbReference>
<feature type="region of interest" description="Disordered" evidence="1">
    <location>
        <begin position="1"/>
        <end position="35"/>
    </location>
</feature>
<evidence type="ECO:0000313" key="2">
    <source>
        <dbReference type="EMBL" id="MBE1159561.1"/>
    </source>
</evidence>
<evidence type="ECO:0000256" key="1">
    <source>
        <dbReference type="SAM" id="MobiDB-lite"/>
    </source>
</evidence>
<organism evidence="2 3">
    <name type="scientific">Dyella acidiphila</name>
    <dbReference type="NCBI Taxonomy" id="2775866"/>
    <lineage>
        <taxon>Bacteria</taxon>
        <taxon>Pseudomonadati</taxon>
        <taxon>Pseudomonadota</taxon>
        <taxon>Gammaproteobacteria</taxon>
        <taxon>Lysobacterales</taxon>
        <taxon>Rhodanobacteraceae</taxon>
        <taxon>Dyella</taxon>
    </lineage>
</organism>
<name>A0ABR9G6A3_9GAMM</name>
<keyword evidence="3" id="KW-1185">Reference proteome</keyword>
<comment type="caution">
    <text evidence="2">The sequence shown here is derived from an EMBL/GenBank/DDBJ whole genome shotgun (WGS) entry which is preliminary data.</text>
</comment>
<reference evidence="2 3" key="1">
    <citation type="submission" date="2020-09" db="EMBL/GenBank/DDBJ databases">
        <title>Dyella sp. 7MK23 isolated from forest soil.</title>
        <authorList>
            <person name="Fu J."/>
        </authorList>
    </citation>
    <scope>NUCLEOTIDE SEQUENCE [LARGE SCALE GENOMIC DNA]</scope>
    <source>
        <strain evidence="2 3">7MK23</strain>
    </source>
</reference>
<protein>
    <submittedName>
        <fullName evidence="2">Uncharacterized protein</fullName>
    </submittedName>
</protein>
<dbReference type="RefSeq" id="WP_192554379.1">
    <property type="nucleotide sequence ID" value="NZ_JACZZA010000001.1"/>
</dbReference>
<gene>
    <name evidence="2" type="ORF">IGX34_04130</name>
</gene>
<evidence type="ECO:0000313" key="3">
    <source>
        <dbReference type="Proteomes" id="UP000651010"/>
    </source>
</evidence>